<dbReference type="EMBL" id="QWEY01000001">
    <property type="protein sequence ID" value="RGP39232.1"/>
    <property type="molecule type" value="Genomic_DNA"/>
</dbReference>
<accession>A0A411Z8A6</accession>
<dbReference type="AlphaFoldDB" id="A0A411Z8A6"/>
<protein>
    <submittedName>
        <fullName evidence="1">Uncharacterized protein</fullName>
    </submittedName>
</protein>
<evidence type="ECO:0000313" key="2">
    <source>
        <dbReference type="Proteomes" id="UP000284547"/>
    </source>
</evidence>
<gene>
    <name evidence="1" type="ORF">D1012_03775</name>
</gene>
<comment type="caution">
    <text evidence="1">The sequence shown here is derived from an EMBL/GenBank/DDBJ whole genome shotgun (WGS) entry which is preliminary data.</text>
</comment>
<proteinExistence type="predicted"/>
<reference evidence="1 2" key="1">
    <citation type="submission" date="2018-08" db="EMBL/GenBank/DDBJ databases">
        <title>Flavobacterium tibetense sp. nov., isolated from a wetland YonghuCo on Tibetan Plateau.</title>
        <authorList>
            <person name="Phurbu D."/>
            <person name="Lu H."/>
            <person name="Xing P."/>
        </authorList>
    </citation>
    <scope>NUCLEOTIDE SEQUENCE [LARGE SCALE GENOMIC DNA]</scope>
    <source>
        <strain evidence="1 2">DJC</strain>
    </source>
</reference>
<dbReference type="Proteomes" id="UP000284547">
    <property type="component" value="Unassembled WGS sequence"/>
</dbReference>
<sequence length="144" mass="15629">MAPPSSLIPPASSLIPPPSSLIPPSSSLIPPSIEFDTTPPFRIKAWYIGHSFASAKSEALSSSELNPSANVFILPGVFSCPKARTSARRSSWKVFTKRTWAFAQWSSRLSYSAAFAPSHCALMHFLSHGKVTCLHSRNRSADGR</sequence>
<organism evidence="1 2">
    <name type="scientific">Pseudotabrizicola alkalilacus</name>
    <dbReference type="NCBI Taxonomy" id="2305252"/>
    <lineage>
        <taxon>Bacteria</taxon>
        <taxon>Pseudomonadati</taxon>
        <taxon>Pseudomonadota</taxon>
        <taxon>Alphaproteobacteria</taxon>
        <taxon>Rhodobacterales</taxon>
        <taxon>Paracoccaceae</taxon>
        <taxon>Pseudotabrizicola</taxon>
    </lineage>
</organism>
<keyword evidence="2" id="KW-1185">Reference proteome</keyword>
<evidence type="ECO:0000313" key="1">
    <source>
        <dbReference type="EMBL" id="RGP39232.1"/>
    </source>
</evidence>
<name>A0A411Z8A6_9RHOB</name>